<dbReference type="AlphaFoldDB" id="A0A8J3X6F6"/>
<gene>
    <name evidence="1" type="ORF">Pmi06nite_21860</name>
</gene>
<keyword evidence="2" id="KW-1185">Reference proteome</keyword>
<sequence length="102" mass="11240">MVLTGTMVPRPNVGYVTFFMPPGLLHCHLRRPTPVGLSGDGTWISGSTERSHPRRRAPCLRIHDPMRQGRLEPAGLGEGEDVGRRAKGLVVDLLRFGNRTAE</sequence>
<reference evidence="1 2" key="1">
    <citation type="submission" date="2021-01" db="EMBL/GenBank/DDBJ databases">
        <title>Whole genome shotgun sequence of Planotetraspora mira NBRC 15435.</title>
        <authorList>
            <person name="Komaki H."/>
            <person name="Tamura T."/>
        </authorList>
    </citation>
    <scope>NUCLEOTIDE SEQUENCE [LARGE SCALE GENOMIC DNA]</scope>
    <source>
        <strain evidence="1 2">NBRC 15435</strain>
    </source>
</reference>
<organism evidence="1 2">
    <name type="scientific">Planotetraspora mira</name>
    <dbReference type="NCBI Taxonomy" id="58121"/>
    <lineage>
        <taxon>Bacteria</taxon>
        <taxon>Bacillati</taxon>
        <taxon>Actinomycetota</taxon>
        <taxon>Actinomycetes</taxon>
        <taxon>Streptosporangiales</taxon>
        <taxon>Streptosporangiaceae</taxon>
        <taxon>Planotetraspora</taxon>
    </lineage>
</organism>
<evidence type="ECO:0000313" key="1">
    <source>
        <dbReference type="EMBL" id="GII28744.1"/>
    </source>
</evidence>
<proteinExistence type="predicted"/>
<accession>A0A8J3X6F6</accession>
<name>A0A8J3X6F6_9ACTN</name>
<dbReference type="EMBL" id="BOOO01000010">
    <property type="protein sequence ID" value="GII28744.1"/>
    <property type="molecule type" value="Genomic_DNA"/>
</dbReference>
<evidence type="ECO:0000313" key="2">
    <source>
        <dbReference type="Proteomes" id="UP000650628"/>
    </source>
</evidence>
<dbReference type="Proteomes" id="UP000650628">
    <property type="component" value="Unassembled WGS sequence"/>
</dbReference>
<comment type="caution">
    <text evidence="1">The sequence shown here is derived from an EMBL/GenBank/DDBJ whole genome shotgun (WGS) entry which is preliminary data.</text>
</comment>
<protein>
    <submittedName>
        <fullName evidence="1">Uncharacterized protein</fullName>
    </submittedName>
</protein>